<evidence type="ECO:0000313" key="1">
    <source>
        <dbReference type="EMBL" id="AXX97656.1"/>
    </source>
</evidence>
<dbReference type="EMBL" id="CP032125">
    <property type="protein sequence ID" value="AXX97656.1"/>
    <property type="molecule type" value="Genomic_DNA"/>
</dbReference>
<evidence type="ECO:0000313" key="2">
    <source>
        <dbReference type="Proteomes" id="UP000261704"/>
    </source>
</evidence>
<dbReference type="OrthoDB" id="7192657at2"/>
<dbReference type="InterPro" id="IPR025227">
    <property type="entry name" value="DUF4169"/>
</dbReference>
<name>A0A347UFM8_9RHOB</name>
<keyword evidence="2" id="KW-1185">Reference proteome</keyword>
<protein>
    <submittedName>
        <fullName evidence="1">DUF4169 family protein</fullName>
    </submittedName>
</protein>
<sequence length="59" mass="6886">MNEIVNLNRARKARAREEKRVQADANAVKFGRTKAERIAEAARSEQARRILDQHHMDEE</sequence>
<organism evidence="1 2">
    <name type="scientific">Profundibacter amoris</name>
    <dbReference type="NCBI Taxonomy" id="2171755"/>
    <lineage>
        <taxon>Bacteria</taxon>
        <taxon>Pseudomonadati</taxon>
        <taxon>Pseudomonadota</taxon>
        <taxon>Alphaproteobacteria</taxon>
        <taxon>Rhodobacterales</taxon>
        <taxon>Paracoccaceae</taxon>
        <taxon>Profundibacter</taxon>
    </lineage>
</organism>
<gene>
    <name evidence="1" type="ORF">BAR1_06750</name>
</gene>
<accession>A0A347UFM8</accession>
<dbReference type="RefSeq" id="WP_118942313.1">
    <property type="nucleotide sequence ID" value="NZ_CP032125.1"/>
</dbReference>
<dbReference type="Proteomes" id="UP000261704">
    <property type="component" value="Chromosome"/>
</dbReference>
<proteinExistence type="predicted"/>
<reference evidence="1 2" key="1">
    <citation type="submission" date="2018-09" db="EMBL/GenBank/DDBJ databases">
        <title>Profundibacter amoris BAR1 gen. nov., sp. nov., a new member of the Roseobacter clade isolated at Lokis Castle Vent Field on the Arctic Mid-Oceanic Ridge.</title>
        <authorList>
            <person name="Le Moine Bauer S."/>
            <person name="Sjoeberg A.G."/>
            <person name="L'Haridon S."/>
            <person name="Stokke R."/>
            <person name="Roalkvam I."/>
            <person name="Steen I.H."/>
            <person name="Dahle H."/>
        </authorList>
    </citation>
    <scope>NUCLEOTIDE SEQUENCE [LARGE SCALE GENOMIC DNA]</scope>
    <source>
        <strain evidence="1 2">BAR1</strain>
    </source>
</reference>
<dbReference type="KEGG" id="pamo:BAR1_06750"/>
<dbReference type="AlphaFoldDB" id="A0A347UFM8"/>
<dbReference type="Pfam" id="PF13770">
    <property type="entry name" value="DUF4169"/>
    <property type="match status" value="1"/>
</dbReference>